<sequence length="81" mass="9361">MPKKMTIDKLAQMTAEQFFKIDERFSILEGKVDAGFSEMKSTLKTVLDVVLDIPSKRTFNRLETKMDSFDARLTSVERKVK</sequence>
<dbReference type="AlphaFoldDB" id="A0A1F8EDD6"/>
<name>A0A1F8EDD6_9BACT</name>
<protein>
    <submittedName>
        <fullName evidence="1">Uncharacterized protein</fullName>
    </submittedName>
</protein>
<dbReference type="EMBL" id="MGIZ01000030">
    <property type="protein sequence ID" value="OGM98874.1"/>
    <property type="molecule type" value="Genomic_DNA"/>
</dbReference>
<proteinExistence type="predicted"/>
<gene>
    <name evidence="1" type="ORF">A2817_03050</name>
</gene>
<comment type="caution">
    <text evidence="1">The sequence shown here is derived from an EMBL/GenBank/DDBJ whole genome shotgun (WGS) entry which is preliminary data.</text>
</comment>
<evidence type="ECO:0000313" key="1">
    <source>
        <dbReference type="EMBL" id="OGM98874.1"/>
    </source>
</evidence>
<evidence type="ECO:0000313" key="2">
    <source>
        <dbReference type="Proteomes" id="UP000177594"/>
    </source>
</evidence>
<dbReference type="Proteomes" id="UP000177594">
    <property type="component" value="Unassembled WGS sequence"/>
</dbReference>
<organism evidence="1 2">
    <name type="scientific">Candidatus Yanofskybacteria bacterium RIFCSPHIGHO2_01_FULL_39_8b</name>
    <dbReference type="NCBI Taxonomy" id="1802659"/>
    <lineage>
        <taxon>Bacteria</taxon>
        <taxon>Candidatus Yanofskyibacteriota</taxon>
    </lineage>
</organism>
<accession>A0A1F8EDD6</accession>
<reference evidence="1 2" key="1">
    <citation type="journal article" date="2016" name="Nat. Commun.">
        <title>Thousands of microbial genomes shed light on interconnected biogeochemical processes in an aquifer system.</title>
        <authorList>
            <person name="Anantharaman K."/>
            <person name="Brown C.T."/>
            <person name="Hug L.A."/>
            <person name="Sharon I."/>
            <person name="Castelle C.J."/>
            <person name="Probst A.J."/>
            <person name="Thomas B.C."/>
            <person name="Singh A."/>
            <person name="Wilkins M.J."/>
            <person name="Karaoz U."/>
            <person name="Brodie E.L."/>
            <person name="Williams K.H."/>
            <person name="Hubbard S.S."/>
            <person name="Banfield J.F."/>
        </authorList>
    </citation>
    <scope>NUCLEOTIDE SEQUENCE [LARGE SCALE GENOMIC DNA]</scope>
</reference>